<protein>
    <recommendedName>
        <fullName evidence="4">Translocon-associated protein subunit beta</fullName>
    </recommendedName>
</protein>
<dbReference type="PANTHER" id="PTHR12861:SF3">
    <property type="entry name" value="TRANSLOCON-ASSOCIATED PROTEIN SUBUNIT BETA"/>
    <property type="match status" value="1"/>
</dbReference>
<evidence type="ECO:0000256" key="1">
    <source>
        <dbReference type="SAM" id="SignalP"/>
    </source>
</evidence>
<keyword evidence="1" id="KW-0732">Signal</keyword>
<dbReference type="RefSeq" id="XP_056687532.1">
    <property type="nucleotide sequence ID" value="XM_056831554.1"/>
</dbReference>
<name>A0ABM3QW05_SPIOL</name>
<dbReference type="Pfam" id="PF05753">
    <property type="entry name" value="TRAP_beta"/>
    <property type="match status" value="1"/>
</dbReference>
<accession>A0ABM3QW05</accession>
<evidence type="ECO:0000313" key="2">
    <source>
        <dbReference type="Proteomes" id="UP000813463"/>
    </source>
</evidence>
<evidence type="ECO:0008006" key="4">
    <source>
        <dbReference type="Google" id="ProtNLM"/>
    </source>
</evidence>
<proteinExistence type="predicted"/>
<reference evidence="2" key="1">
    <citation type="journal article" date="2021" name="Nat. Commun.">
        <title>Genomic analyses provide insights into spinach domestication and the genetic basis of agronomic traits.</title>
        <authorList>
            <person name="Cai X."/>
            <person name="Sun X."/>
            <person name="Xu C."/>
            <person name="Sun H."/>
            <person name="Wang X."/>
            <person name="Ge C."/>
            <person name="Zhang Z."/>
            <person name="Wang Q."/>
            <person name="Fei Z."/>
            <person name="Jiao C."/>
            <person name="Wang Q."/>
        </authorList>
    </citation>
    <scope>NUCLEOTIDE SEQUENCE [LARGE SCALE GENOMIC DNA]</scope>
    <source>
        <strain evidence="2">cv. Varoflay</strain>
    </source>
</reference>
<sequence length="176" mass="19431">MATRVFHASLFFTFSLLLLVASSAVASSDAPFVVSHKKATLKRLKSGAERVLVSIDIYNEGSATAYDVSLTDDSWPEDAFIVVDGKTSNTWEKLDVGALVSHSFELEAKVKGKFHGAPAVIKYRVPTKAALQEAYSTPIFPLDVLEDKLPEAKFDWVSVSAYTYSFPPLSFIYYIH</sequence>
<dbReference type="PANTHER" id="PTHR12861">
    <property type="entry name" value="TRANSLOCON-ASSOCIATED PROTEIN, BETA SUBUNIT PRECURSOR TRAP-BETA SIGNAL SEQUENCE RECEPTOR BETA SUBUNIT"/>
    <property type="match status" value="1"/>
</dbReference>
<keyword evidence="2" id="KW-1185">Reference proteome</keyword>
<gene>
    <name evidence="3" type="primary">LOC110789593</name>
</gene>
<evidence type="ECO:0000313" key="3">
    <source>
        <dbReference type="RefSeq" id="XP_056687532.1"/>
    </source>
</evidence>
<dbReference type="GeneID" id="110789593"/>
<reference evidence="3" key="2">
    <citation type="submission" date="2025-08" db="UniProtKB">
        <authorList>
            <consortium name="RefSeq"/>
        </authorList>
    </citation>
    <scope>IDENTIFICATION</scope>
    <source>
        <tissue evidence="3">Leaf</tissue>
    </source>
</reference>
<dbReference type="Proteomes" id="UP000813463">
    <property type="component" value="Chromosome 6"/>
</dbReference>
<feature type="chain" id="PRO_5046608573" description="Translocon-associated protein subunit beta" evidence="1">
    <location>
        <begin position="27"/>
        <end position="176"/>
    </location>
</feature>
<organism evidence="2 3">
    <name type="scientific">Spinacia oleracea</name>
    <name type="common">Spinach</name>
    <dbReference type="NCBI Taxonomy" id="3562"/>
    <lineage>
        <taxon>Eukaryota</taxon>
        <taxon>Viridiplantae</taxon>
        <taxon>Streptophyta</taxon>
        <taxon>Embryophyta</taxon>
        <taxon>Tracheophyta</taxon>
        <taxon>Spermatophyta</taxon>
        <taxon>Magnoliopsida</taxon>
        <taxon>eudicotyledons</taxon>
        <taxon>Gunneridae</taxon>
        <taxon>Pentapetalae</taxon>
        <taxon>Caryophyllales</taxon>
        <taxon>Chenopodiaceae</taxon>
        <taxon>Chenopodioideae</taxon>
        <taxon>Anserineae</taxon>
        <taxon>Spinacia</taxon>
    </lineage>
</organism>
<feature type="signal peptide" evidence="1">
    <location>
        <begin position="1"/>
        <end position="26"/>
    </location>
</feature>